<proteinExistence type="predicted"/>
<accession>A0ACB9JDK0</accession>
<comment type="caution">
    <text evidence="1">The sequence shown here is derived from an EMBL/GenBank/DDBJ whole genome shotgun (WGS) entry which is preliminary data.</text>
</comment>
<evidence type="ECO:0000313" key="1">
    <source>
        <dbReference type="EMBL" id="KAI3818008.1"/>
    </source>
</evidence>
<sequence>MDITSFIRVNNLSFPLFLLSTISFIFFLVKQIKSLSSKSLKNLPPGPPKLPIIGNLHQVGSKPHVSTANIAREYGPLISLRFGKQLVVIASTPEAAMGVLKTQDRFLSSRVVPTAFQQPSLLPHSLIWSECNQTWKNLRTLCQTEMFSTKALEAQSILREEKIGHMLDFLHSKQGHVINIEDVVFTTLFNTLSSIIFNKDLIDLKDDYGSRDELKATLHNVIEFGGRIIDFGSFYPILERFDLHGIRKGTMKEFLKAFSYWEGIIEERRSQVNSSTWSSEQAQSFVDRLLENGFSNNQIHQLVTELFVARTNTTTSTVVWVMSELVRHQEIMSKINDEMKREIKYDKINTSHLSKLPYLQASIKEAMRLHPPVPLLLPHMAADTCEVMGYTIPKNTKVFVNLWAMGRDPKVWDDPLSFKPERFMGSRLDFKGQDFKLLPFGSGRRMCPGLPSGMKSVEFILASLIHEFNCALPNGDDPSKLDMDNKFGIAMRREKPLKLVFKRK</sequence>
<gene>
    <name evidence="1" type="ORF">L1987_11810</name>
</gene>
<evidence type="ECO:0000313" key="2">
    <source>
        <dbReference type="Proteomes" id="UP001056120"/>
    </source>
</evidence>
<keyword evidence="2" id="KW-1185">Reference proteome</keyword>
<reference evidence="2" key="1">
    <citation type="journal article" date="2022" name="Mol. Ecol. Resour.">
        <title>The genomes of chicory, endive, great burdock and yacon provide insights into Asteraceae palaeo-polyploidization history and plant inulin production.</title>
        <authorList>
            <person name="Fan W."/>
            <person name="Wang S."/>
            <person name="Wang H."/>
            <person name="Wang A."/>
            <person name="Jiang F."/>
            <person name="Liu H."/>
            <person name="Zhao H."/>
            <person name="Xu D."/>
            <person name="Zhang Y."/>
        </authorList>
    </citation>
    <scope>NUCLEOTIDE SEQUENCE [LARGE SCALE GENOMIC DNA]</scope>
    <source>
        <strain evidence="2">cv. Yunnan</strain>
    </source>
</reference>
<dbReference type="Proteomes" id="UP001056120">
    <property type="component" value="Linkage Group LG04"/>
</dbReference>
<name>A0ACB9JDK0_9ASTR</name>
<reference evidence="1 2" key="2">
    <citation type="journal article" date="2022" name="Mol. Ecol. Resour.">
        <title>The genomes of chicory, endive, great burdock and yacon provide insights into Asteraceae paleo-polyploidization history and plant inulin production.</title>
        <authorList>
            <person name="Fan W."/>
            <person name="Wang S."/>
            <person name="Wang H."/>
            <person name="Wang A."/>
            <person name="Jiang F."/>
            <person name="Liu H."/>
            <person name="Zhao H."/>
            <person name="Xu D."/>
            <person name="Zhang Y."/>
        </authorList>
    </citation>
    <scope>NUCLEOTIDE SEQUENCE [LARGE SCALE GENOMIC DNA]</scope>
    <source>
        <strain evidence="2">cv. Yunnan</strain>
        <tissue evidence="1">Leaves</tissue>
    </source>
</reference>
<protein>
    <submittedName>
        <fullName evidence="1">Uncharacterized protein</fullName>
    </submittedName>
</protein>
<dbReference type="EMBL" id="CM042021">
    <property type="protein sequence ID" value="KAI3818008.1"/>
    <property type="molecule type" value="Genomic_DNA"/>
</dbReference>
<organism evidence="1 2">
    <name type="scientific">Smallanthus sonchifolius</name>
    <dbReference type="NCBI Taxonomy" id="185202"/>
    <lineage>
        <taxon>Eukaryota</taxon>
        <taxon>Viridiplantae</taxon>
        <taxon>Streptophyta</taxon>
        <taxon>Embryophyta</taxon>
        <taxon>Tracheophyta</taxon>
        <taxon>Spermatophyta</taxon>
        <taxon>Magnoliopsida</taxon>
        <taxon>eudicotyledons</taxon>
        <taxon>Gunneridae</taxon>
        <taxon>Pentapetalae</taxon>
        <taxon>asterids</taxon>
        <taxon>campanulids</taxon>
        <taxon>Asterales</taxon>
        <taxon>Asteraceae</taxon>
        <taxon>Asteroideae</taxon>
        <taxon>Heliantheae alliance</taxon>
        <taxon>Millerieae</taxon>
        <taxon>Smallanthus</taxon>
    </lineage>
</organism>